<sequence length="462" mass="50611">MIAFVPCRPRVAHDKAVNSPRTRANPPGCGKAPLSERREADYRWGNWRNAMFWIICLALLVIVAVAILAPVWRQRGNADATVPAASFDMQVYRDQMREVERDLERGVIQQDDAERLRVEIGRKILDADRRMTTAPAIRRGGAAIAAMLAIAVFFGGAVALYMREGAPGMPDLPIGKRIAMAQSAYEDRPDQTTAEAEAPARPQQPQADAEYLALVERLREAVAKNPEDPQGLTLLANSEMRLGNIIAAREAQQRLVALRGNEASAQELMQLAALMMEAAGGLITPEGEEVLARALQKNPRQPQSRYLLGLLQLQNGRPDRAFPIWRELLEQGPDDAPWIAPIRNSILDLAWLAGHPDYVPPRAASAMPALPGPDQDSVAAAQDMTPAERQEMIQGMVSQLETRLAEEGGTPEEWARLISSLVILGQQDHARDIWGEAQLRFAASAEALAPIRAAAQNAGLIE</sequence>
<evidence type="ECO:0000256" key="2">
    <source>
        <dbReference type="ARBA" id="ARBA00022748"/>
    </source>
</evidence>
<dbReference type="PANTHER" id="PTHR47870:SF1">
    <property type="entry name" value="CYTOCHROME C-TYPE BIOGENESIS PROTEIN CCMH"/>
    <property type="match status" value="1"/>
</dbReference>
<dbReference type="InterPro" id="IPR011990">
    <property type="entry name" value="TPR-like_helical_dom_sf"/>
</dbReference>
<evidence type="ECO:0000313" key="5">
    <source>
        <dbReference type="EMBL" id="SNT68885.1"/>
    </source>
</evidence>
<dbReference type="Gene3D" id="1.25.40.10">
    <property type="entry name" value="Tetratricopeptide repeat domain"/>
    <property type="match status" value="1"/>
</dbReference>
<proteinExistence type="predicted"/>
<dbReference type="GO" id="GO:0017004">
    <property type="term" value="P:cytochrome complex assembly"/>
    <property type="evidence" value="ECO:0007669"/>
    <property type="project" value="UniProtKB-KW"/>
</dbReference>
<feature type="region of interest" description="Disordered" evidence="3">
    <location>
        <begin position="16"/>
        <end position="35"/>
    </location>
</feature>
<feature type="region of interest" description="Disordered" evidence="3">
    <location>
        <begin position="184"/>
        <end position="206"/>
    </location>
</feature>
<reference evidence="5 6" key="1">
    <citation type="submission" date="2017-07" db="EMBL/GenBank/DDBJ databases">
        <authorList>
            <person name="Sun Z.S."/>
            <person name="Albrecht U."/>
            <person name="Echele G."/>
            <person name="Lee C.C."/>
        </authorList>
    </citation>
    <scope>NUCLEOTIDE SEQUENCE [LARGE SCALE GENOMIC DNA]</scope>
    <source>
        <strain evidence="5 6">DSM 14827</strain>
    </source>
</reference>
<keyword evidence="6" id="KW-1185">Reference proteome</keyword>
<keyword evidence="2" id="KW-0201">Cytochrome c-type biogenesis</keyword>
<dbReference type="NCBIfam" id="TIGR03142">
    <property type="entry name" value="cytochro_ccmI"/>
    <property type="match status" value="1"/>
</dbReference>
<dbReference type="SUPFAM" id="SSF48452">
    <property type="entry name" value="TPR-like"/>
    <property type="match status" value="1"/>
</dbReference>
<evidence type="ECO:0000256" key="3">
    <source>
        <dbReference type="SAM" id="MobiDB-lite"/>
    </source>
</evidence>
<dbReference type="Proteomes" id="UP000198307">
    <property type="component" value="Unassembled WGS sequence"/>
</dbReference>
<comment type="subcellular location">
    <subcellularLocation>
        <location evidence="1">Cell envelope</location>
    </subcellularLocation>
</comment>
<gene>
    <name evidence="5" type="ORF">SAMN05444959_101446</name>
</gene>
<dbReference type="GO" id="GO:0005886">
    <property type="term" value="C:plasma membrane"/>
    <property type="evidence" value="ECO:0007669"/>
    <property type="project" value="TreeGrafter"/>
</dbReference>
<accession>A0A239PMT5</accession>
<keyword evidence="4" id="KW-1133">Transmembrane helix</keyword>
<evidence type="ECO:0000256" key="1">
    <source>
        <dbReference type="ARBA" id="ARBA00004196"/>
    </source>
</evidence>
<organism evidence="5 6">
    <name type="scientific">Paracoccus seriniphilus</name>
    <dbReference type="NCBI Taxonomy" id="184748"/>
    <lineage>
        <taxon>Bacteria</taxon>
        <taxon>Pseudomonadati</taxon>
        <taxon>Pseudomonadota</taxon>
        <taxon>Alphaproteobacteria</taxon>
        <taxon>Rhodobacterales</taxon>
        <taxon>Paracoccaceae</taxon>
        <taxon>Paracoccus</taxon>
    </lineage>
</organism>
<keyword evidence="4" id="KW-0472">Membrane</keyword>
<protein>
    <submittedName>
        <fullName evidence="5">Cytochrome c-type biogenesis protein CcmH</fullName>
    </submittedName>
</protein>
<dbReference type="AlphaFoldDB" id="A0A239PMT5"/>
<dbReference type="EMBL" id="FZQB01000001">
    <property type="protein sequence ID" value="SNT68885.1"/>
    <property type="molecule type" value="Genomic_DNA"/>
</dbReference>
<feature type="compositionally biased region" description="Low complexity" evidence="3">
    <location>
        <begin position="194"/>
        <end position="206"/>
    </location>
</feature>
<dbReference type="InterPro" id="IPR017560">
    <property type="entry name" value="Cyt_c_biogenesis_CcmI"/>
</dbReference>
<dbReference type="InterPro" id="IPR051263">
    <property type="entry name" value="C-type_cytochrome_biogenesis"/>
</dbReference>
<keyword evidence="4" id="KW-0812">Transmembrane</keyword>
<evidence type="ECO:0000256" key="4">
    <source>
        <dbReference type="SAM" id="Phobius"/>
    </source>
</evidence>
<dbReference type="PANTHER" id="PTHR47870">
    <property type="entry name" value="CYTOCHROME C-TYPE BIOGENESIS PROTEIN CCMH"/>
    <property type="match status" value="1"/>
</dbReference>
<evidence type="ECO:0000313" key="6">
    <source>
        <dbReference type="Proteomes" id="UP000198307"/>
    </source>
</evidence>
<feature type="transmembrane region" description="Helical" evidence="4">
    <location>
        <begin position="50"/>
        <end position="72"/>
    </location>
</feature>
<feature type="transmembrane region" description="Helical" evidence="4">
    <location>
        <begin position="140"/>
        <end position="162"/>
    </location>
</feature>
<name>A0A239PMT5_9RHOB</name>
<dbReference type="Pfam" id="PF13432">
    <property type="entry name" value="TPR_16"/>
    <property type="match status" value="1"/>
</dbReference>
<dbReference type="GO" id="GO:0030313">
    <property type="term" value="C:cell envelope"/>
    <property type="evidence" value="ECO:0007669"/>
    <property type="project" value="UniProtKB-SubCell"/>
</dbReference>